<dbReference type="EMBL" id="BMKQ01000002">
    <property type="protein sequence ID" value="GGF58015.1"/>
    <property type="molecule type" value="Genomic_DNA"/>
</dbReference>
<name>A0A917F9M1_9ACTN</name>
<dbReference type="CDD" id="cd07812">
    <property type="entry name" value="SRPBCC"/>
    <property type="match status" value="1"/>
</dbReference>
<dbReference type="Proteomes" id="UP000649179">
    <property type="component" value="Unassembled WGS sequence"/>
</dbReference>
<keyword evidence="2" id="KW-1185">Reference proteome</keyword>
<protein>
    <submittedName>
        <fullName evidence="1">Polyketide cyclase</fullName>
    </submittedName>
</protein>
<gene>
    <name evidence="1" type="ORF">GCM10011519_34900</name>
</gene>
<dbReference type="Gene3D" id="3.30.530.20">
    <property type="match status" value="1"/>
</dbReference>
<accession>A0A917F9M1</accession>
<dbReference type="Pfam" id="PF10604">
    <property type="entry name" value="Polyketide_cyc2"/>
    <property type="match status" value="1"/>
</dbReference>
<sequence>MSPRPADLSASTRVEAPVDRVWEVVGDVRTMPDFSPELRKVFVLGRRSGPGARFVGINKRGLAVWPTTSKVVRWEPSRAIAWKVAESGATWMYELEPTDGGAATTLTARRILPAFSAGTTLLGPVIGGAEGHDRELGEGLATTLERMKARIEG</sequence>
<organism evidence="1 2">
    <name type="scientific">Marmoricola endophyticus</name>
    <dbReference type="NCBI Taxonomy" id="2040280"/>
    <lineage>
        <taxon>Bacteria</taxon>
        <taxon>Bacillati</taxon>
        <taxon>Actinomycetota</taxon>
        <taxon>Actinomycetes</taxon>
        <taxon>Propionibacteriales</taxon>
        <taxon>Nocardioidaceae</taxon>
        <taxon>Marmoricola</taxon>
    </lineage>
</organism>
<reference evidence="1" key="1">
    <citation type="journal article" date="2014" name="Int. J. Syst. Evol. Microbiol.">
        <title>Complete genome sequence of Corynebacterium casei LMG S-19264T (=DSM 44701T), isolated from a smear-ripened cheese.</title>
        <authorList>
            <consortium name="US DOE Joint Genome Institute (JGI-PGF)"/>
            <person name="Walter F."/>
            <person name="Albersmeier A."/>
            <person name="Kalinowski J."/>
            <person name="Ruckert C."/>
        </authorList>
    </citation>
    <scope>NUCLEOTIDE SEQUENCE</scope>
    <source>
        <strain evidence="1">CGMCC 1.16067</strain>
    </source>
</reference>
<evidence type="ECO:0000313" key="1">
    <source>
        <dbReference type="EMBL" id="GGF58015.1"/>
    </source>
</evidence>
<comment type="caution">
    <text evidence="1">The sequence shown here is derived from an EMBL/GenBank/DDBJ whole genome shotgun (WGS) entry which is preliminary data.</text>
</comment>
<dbReference type="RefSeq" id="WP_188781362.1">
    <property type="nucleotide sequence ID" value="NZ_BMKQ01000002.1"/>
</dbReference>
<proteinExistence type="predicted"/>
<dbReference type="InterPro" id="IPR019587">
    <property type="entry name" value="Polyketide_cyclase/dehydratase"/>
</dbReference>
<evidence type="ECO:0000313" key="2">
    <source>
        <dbReference type="Proteomes" id="UP000649179"/>
    </source>
</evidence>
<dbReference type="AlphaFoldDB" id="A0A917F9M1"/>
<reference evidence="1" key="2">
    <citation type="submission" date="2020-09" db="EMBL/GenBank/DDBJ databases">
        <authorList>
            <person name="Sun Q."/>
            <person name="Zhou Y."/>
        </authorList>
    </citation>
    <scope>NUCLEOTIDE SEQUENCE</scope>
    <source>
        <strain evidence="1">CGMCC 1.16067</strain>
    </source>
</reference>
<dbReference type="InterPro" id="IPR023393">
    <property type="entry name" value="START-like_dom_sf"/>
</dbReference>
<dbReference type="SUPFAM" id="SSF55961">
    <property type="entry name" value="Bet v1-like"/>
    <property type="match status" value="1"/>
</dbReference>